<organism evidence="1 2">
    <name type="scientific">Pseudomonas putida</name>
    <name type="common">Arthrobacter siderocapsulatus</name>
    <dbReference type="NCBI Taxonomy" id="303"/>
    <lineage>
        <taxon>Bacteria</taxon>
        <taxon>Pseudomonadati</taxon>
        <taxon>Pseudomonadota</taxon>
        <taxon>Gammaproteobacteria</taxon>
        <taxon>Pseudomonadales</taxon>
        <taxon>Pseudomonadaceae</taxon>
        <taxon>Pseudomonas</taxon>
    </lineage>
</organism>
<dbReference type="Proteomes" id="UP000218731">
    <property type="component" value="Plasmid pKF715A"/>
</dbReference>
<protein>
    <submittedName>
        <fullName evidence="1">Uncharacterized protein</fullName>
    </submittedName>
</protein>
<evidence type="ECO:0000313" key="2">
    <source>
        <dbReference type="Proteomes" id="UP000218731"/>
    </source>
</evidence>
<sequence>MSLQHTMTTRSDKLFNAAFALAIKGEHRESDEMLELAHEMRELELQLAYIAQHAPASLAVLLVKEALTSFEDDSDNEQYVEQNQDTLKFYADNDDQLRQLVDAALNPPSYSRTTLQLSPGELESAREELARRVERDPGRRAVTDPVITPAAIAIACRGFTQFLTGGRCSVLRQCPECQQKYSTKVHAEKRIYWHCPHCNTIKEA</sequence>
<geneLocation type="plasmid" evidence="2">
    <name>pkf715a dna</name>
</geneLocation>
<reference evidence="1 2" key="1">
    <citation type="submission" date="2015-11" db="EMBL/GenBank/DDBJ databases">
        <title>Complete genome sequencing of a biphenyl-degrading bacterium, Pseudomonas putida KF715 (=NBRC110667).</title>
        <authorList>
            <person name="Suenaga H."/>
            <person name="Fujihara N."/>
            <person name="Watanabe T."/>
            <person name="Hirose J."/>
            <person name="Kimura N."/>
            <person name="Yamazoe A."/>
            <person name="Hosoyama A."/>
            <person name="Shimodaira J."/>
            <person name="Furukawa K."/>
        </authorList>
    </citation>
    <scope>NUCLEOTIDE SEQUENCE [LARGE SCALE GENOMIC DNA]</scope>
    <source>
        <strain evidence="1 2">KF715</strain>
        <plasmid evidence="2">Plasmid pkf715a dna</plasmid>
    </source>
</reference>
<proteinExistence type="predicted"/>
<dbReference type="EMBL" id="AP015030">
    <property type="protein sequence ID" value="BAW26518.1"/>
    <property type="molecule type" value="Genomic_DNA"/>
</dbReference>
<gene>
    <name evidence="1" type="ORF">KF715C_pA130</name>
</gene>
<accession>A0A1L7NM07</accession>
<dbReference type="AlphaFoldDB" id="A0A1L7NM07"/>
<name>A0A1L7NM07_PSEPU</name>
<keyword evidence="1" id="KW-0614">Plasmid</keyword>
<evidence type="ECO:0000313" key="1">
    <source>
        <dbReference type="EMBL" id="BAW26518.1"/>
    </source>
</evidence>